<keyword evidence="2" id="KW-1185">Reference proteome</keyword>
<organism evidence="1 2">
    <name type="scientific">Paenibacillus agricola</name>
    <dbReference type="NCBI Taxonomy" id="2716264"/>
    <lineage>
        <taxon>Bacteria</taxon>
        <taxon>Bacillati</taxon>
        <taxon>Bacillota</taxon>
        <taxon>Bacilli</taxon>
        <taxon>Bacillales</taxon>
        <taxon>Paenibacillaceae</taxon>
        <taxon>Paenibacillus</taxon>
    </lineage>
</organism>
<gene>
    <name evidence="1" type="ORF">G9U52_31425</name>
</gene>
<protein>
    <submittedName>
        <fullName evidence="1">Tetratricopeptide repeat protein</fullName>
    </submittedName>
</protein>
<proteinExistence type="predicted"/>
<dbReference type="InterPro" id="IPR011990">
    <property type="entry name" value="TPR-like_helical_dom_sf"/>
</dbReference>
<evidence type="ECO:0000313" key="1">
    <source>
        <dbReference type="EMBL" id="NHN34309.1"/>
    </source>
</evidence>
<evidence type="ECO:0000313" key="2">
    <source>
        <dbReference type="Proteomes" id="UP001165962"/>
    </source>
</evidence>
<accession>A0ABX0JGE7</accession>
<dbReference type="Proteomes" id="UP001165962">
    <property type="component" value="Unassembled WGS sequence"/>
</dbReference>
<dbReference type="SUPFAM" id="SSF48452">
    <property type="entry name" value="TPR-like"/>
    <property type="match status" value="1"/>
</dbReference>
<sequence>MFEFRAARNSPFKEIHDIAHLEELKHCLQDEYENGERVSYELKERLFYLYLRLGELEPHKDSYKDSITKLVLDIGWDIKRRKVNYEQAQLFFEDLIQLARPRTIPIAHYRLGFIHFYNKKYHSAIRSFEKALIKHDPRILGRLPHPKEKLDESQSMKAQAQTALAYAAYSAELARKAIRMYEELGNPDDYDIDYVMKLEQEILKQESKPYMCLTPTGRSSISEQEYRELKEDKTAFIFDCTDHDVQRVFIKGKLKNFSPRRMQILEILFVRHKPVPQREITDKLNISQVSRYMNELKSLLSLYGLDEQSIVADNGYRINHPNPILICNENDPKYMM</sequence>
<dbReference type="RefSeq" id="WP_166155127.1">
    <property type="nucleotide sequence ID" value="NZ_JAAOIW010000018.1"/>
</dbReference>
<reference evidence="1" key="1">
    <citation type="submission" date="2020-03" db="EMBL/GenBank/DDBJ databases">
        <title>Draft sequencing of Paenibacilllus sp. S3N08.</title>
        <authorList>
            <person name="Kim D.-U."/>
        </authorList>
    </citation>
    <scope>NUCLEOTIDE SEQUENCE</scope>
    <source>
        <strain evidence="1">S3N08</strain>
    </source>
</reference>
<name>A0ABX0JGE7_9BACL</name>
<dbReference type="Gene3D" id="1.25.40.10">
    <property type="entry name" value="Tetratricopeptide repeat domain"/>
    <property type="match status" value="1"/>
</dbReference>
<comment type="caution">
    <text evidence="1">The sequence shown here is derived from an EMBL/GenBank/DDBJ whole genome shotgun (WGS) entry which is preliminary data.</text>
</comment>
<dbReference type="EMBL" id="JAAOIW010000018">
    <property type="protein sequence ID" value="NHN34309.1"/>
    <property type="molecule type" value="Genomic_DNA"/>
</dbReference>